<accession>A0A6C0CH54</accession>
<evidence type="ECO:0000313" key="1">
    <source>
        <dbReference type="EMBL" id="QHT03623.1"/>
    </source>
</evidence>
<protein>
    <submittedName>
        <fullName evidence="1">Uncharacterized protein</fullName>
    </submittedName>
</protein>
<organism evidence="1">
    <name type="scientific">viral metagenome</name>
    <dbReference type="NCBI Taxonomy" id="1070528"/>
    <lineage>
        <taxon>unclassified sequences</taxon>
        <taxon>metagenomes</taxon>
        <taxon>organismal metagenomes</taxon>
    </lineage>
</organism>
<sequence>MQAFLSIVCSNQSVYDGIQIDTIAVDVWSTSKWGQKNIVDLIFLCRKHAVKRLIFVPSSARTTWRPKYTKNCAHLPLLLKEIVVHHNGNDLPHDLQSLFFEANIASIRCIILTEDRDAIRSRVRSFYDFVYSEKWLKHAKTENLTVRKISCSSYNGPVDKDLMPPKDFIPAREVIKIVESNRRAWRNCCLATILLVSKRNEMLKPMDINVRKMIAQQVWATRQTKVWKSVPHFLQELIDRKKK</sequence>
<name>A0A6C0CH54_9ZZZZ</name>
<reference evidence="1" key="1">
    <citation type="journal article" date="2020" name="Nature">
        <title>Giant virus diversity and host interactions through global metagenomics.</title>
        <authorList>
            <person name="Schulz F."/>
            <person name="Roux S."/>
            <person name="Paez-Espino D."/>
            <person name="Jungbluth S."/>
            <person name="Walsh D.A."/>
            <person name="Denef V.J."/>
            <person name="McMahon K.D."/>
            <person name="Konstantinidis K.T."/>
            <person name="Eloe-Fadrosh E.A."/>
            <person name="Kyrpides N.C."/>
            <person name="Woyke T."/>
        </authorList>
    </citation>
    <scope>NUCLEOTIDE SEQUENCE</scope>
    <source>
        <strain evidence="1">GVMAG-M-3300021079-18</strain>
    </source>
</reference>
<dbReference type="EMBL" id="MN739414">
    <property type="protein sequence ID" value="QHT03623.1"/>
    <property type="molecule type" value="Genomic_DNA"/>
</dbReference>
<proteinExistence type="predicted"/>
<dbReference type="AlphaFoldDB" id="A0A6C0CH54"/>